<dbReference type="Proteomes" id="UP000682892">
    <property type="component" value="Unassembled WGS sequence"/>
</dbReference>
<reference evidence="2" key="2">
    <citation type="journal article" date="2007" name="Science">
        <title>Genome sequence of Aedes aegypti, a major arbovirus vector.</title>
        <authorList>
            <person name="Nene V."/>
            <person name="Wortman J.R."/>
            <person name="Lawson D."/>
            <person name="Haas B."/>
            <person name="Kodira C."/>
            <person name="Tu Z.J."/>
            <person name="Loftus B."/>
            <person name="Xi Z."/>
            <person name="Megy K."/>
            <person name="Grabherr M."/>
            <person name="Ren Q."/>
            <person name="Zdobnov E.M."/>
            <person name="Lobo N.F."/>
            <person name="Campbell K.S."/>
            <person name="Brown S.E."/>
            <person name="Bonaldo M.F."/>
            <person name="Zhu J."/>
            <person name="Sinkins S.P."/>
            <person name="Hogenkamp D.G."/>
            <person name="Amedeo P."/>
            <person name="Arensburger P."/>
            <person name="Atkinson P.W."/>
            <person name="Bidwell S."/>
            <person name="Biedler J."/>
            <person name="Birney E."/>
            <person name="Bruggner R.V."/>
            <person name="Costas J."/>
            <person name="Coy M.R."/>
            <person name="Crabtree J."/>
            <person name="Crawford M."/>
            <person name="Debruyn B."/>
            <person name="Decaprio D."/>
            <person name="Eiglmeier K."/>
            <person name="Eisenstadt E."/>
            <person name="El-Dorry H."/>
            <person name="Gelbart W.M."/>
            <person name="Gomes S.L."/>
            <person name="Hammond M."/>
            <person name="Hannick L.I."/>
            <person name="Hogan J.R."/>
            <person name="Holmes M.H."/>
            <person name="Jaffe D."/>
            <person name="Johnston J.S."/>
            <person name="Kennedy R.C."/>
            <person name="Koo H."/>
            <person name="Kravitz S."/>
            <person name="Kriventseva E.V."/>
            <person name="Kulp D."/>
            <person name="Labutti K."/>
            <person name="Lee E."/>
            <person name="Li S."/>
            <person name="Lovin D.D."/>
            <person name="Mao C."/>
            <person name="Mauceli E."/>
            <person name="Menck C.F."/>
            <person name="Miller J.R."/>
            <person name="Montgomery P."/>
            <person name="Mori A."/>
            <person name="Nascimento A.L."/>
            <person name="Naveira H.F."/>
            <person name="Nusbaum C."/>
            <person name="O'leary S."/>
            <person name="Orvis J."/>
            <person name="Pertea M."/>
            <person name="Quesneville H."/>
            <person name="Reidenbach K.R."/>
            <person name="Rogers Y.H."/>
            <person name="Roth C.W."/>
            <person name="Schneider J.R."/>
            <person name="Schatz M."/>
            <person name="Shumway M."/>
            <person name="Stanke M."/>
            <person name="Stinson E.O."/>
            <person name="Tubio J.M."/>
            <person name="Vanzee J.P."/>
            <person name="Verjovski-Almeida S."/>
            <person name="Werner D."/>
            <person name="White O."/>
            <person name="Wyder S."/>
            <person name="Zeng Q."/>
            <person name="Zhao Q."/>
            <person name="Zhao Y."/>
            <person name="Hill C.A."/>
            <person name="Raikhel A.S."/>
            <person name="Soares M.B."/>
            <person name="Knudson D.L."/>
            <person name="Lee N.H."/>
            <person name="Galagan J."/>
            <person name="Salzberg S.L."/>
            <person name="Paulsen I.T."/>
            <person name="Dimopoulos G."/>
            <person name="Collins F.H."/>
            <person name="Birren B."/>
            <person name="Fraser-Liggett C.M."/>
            <person name="Severson D.W."/>
        </authorList>
    </citation>
    <scope>NUCLEOTIDE SEQUENCE [LARGE SCALE GENOMIC DNA]</scope>
    <source>
        <strain evidence="2">Liverpool</strain>
    </source>
</reference>
<dbReference type="AlphaFoldDB" id="Q17MU9"/>
<gene>
    <name evidence="2" type="ORF">AaeL_AAEL000927</name>
</gene>
<feature type="non-terminal residue" evidence="2">
    <location>
        <position position="62"/>
    </location>
</feature>
<feature type="region of interest" description="Disordered" evidence="1">
    <location>
        <begin position="18"/>
        <end position="42"/>
    </location>
</feature>
<organism evidence="2 3">
    <name type="scientific">Aedes aegypti</name>
    <name type="common">Yellowfever mosquito</name>
    <name type="synonym">Culex aegypti</name>
    <dbReference type="NCBI Taxonomy" id="7159"/>
    <lineage>
        <taxon>Eukaryota</taxon>
        <taxon>Metazoa</taxon>
        <taxon>Ecdysozoa</taxon>
        <taxon>Arthropoda</taxon>
        <taxon>Hexapoda</taxon>
        <taxon>Insecta</taxon>
        <taxon>Pterygota</taxon>
        <taxon>Neoptera</taxon>
        <taxon>Endopterygota</taxon>
        <taxon>Diptera</taxon>
        <taxon>Nematocera</taxon>
        <taxon>Culicoidea</taxon>
        <taxon>Culicidae</taxon>
        <taxon>Culicinae</taxon>
        <taxon>Aedini</taxon>
        <taxon>Aedes</taxon>
        <taxon>Stegomyia</taxon>
    </lineage>
</organism>
<evidence type="ECO:0000256" key="1">
    <source>
        <dbReference type="SAM" id="MobiDB-lite"/>
    </source>
</evidence>
<protein>
    <submittedName>
        <fullName evidence="2">AAEL000927-PA</fullName>
    </submittedName>
</protein>
<dbReference type="HOGENOM" id="CLU_2910638_0_0_1"/>
<reference evidence="2" key="3">
    <citation type="submission" date="2012-09" db="EMBL/GenBank/DDBJ databases">
        <authorList>
            <consortium name="VectorBase"/>
        </authorList>
    </citation>
    <scope>NUCLEOTIDE SEQUENCE</scope>
    <source>
        <strain evidence="2">Liverpool</strain>
    </source>
</reference>
<feature type="compositionally biased region" description="Pro residues" evidence="1">
    <location>
        <begin position="23"/>
        <end position="32"/>
    </location>
</feature>
<reference evidence="2" key="1">
    <citation type="submission" date="2005-10" db="EMBL/GenBank/DDBJ databases">
        <authorList>
            <person name="Loftus B.J."/>
            <person name="Nene V.M."/>
            <person name="Hannick L.I."/>
            <person name="Bidwell S."/>
            <person name="Haas B."/>
            <person name="Amedeo P."/>
            <person name="Orvis J."/>
            <person name="Wortman J.R."/>
            <person name="White O.R."/>
            <person name="Salzberg S."/>
            <person name="Shumway M."/>
            <person name="Koo H."/>
            <person name="Zhao Y."/>
            <person name="Holmes M."/>
            <person name="Miller J."/>
            <person name="Schatz M."/>
            <person name="Pop M."/>
            <person name="Pai G."/>
            <person name="Utterback T."/>
            <person name="Rogers Y.-H."/>
            <person name="Kravitz S."/>
            <person name="Fraser C.M."/>
        </authorList>
    </citation>
    <scope>NUCLEOTIDE SEQUENCE</scope>
    <source>
        <strain evidence="2">Liverpool</strain>
    </source>
</reference>
<evidence type="ECO:0000313" key="2">
    <source>
        <dbReference type="EMBL" id="EAT48053.1"/>
    </source>
</evidence>
<name>Q17MU9_AEDAE</name>
<proteinExistence type="predicted"/>
<sequence>NKQIAVDFQRNDYNKVKYVRTRSPPPSPPPPGFTVSTEVNQRQTTVRREPVFGYCCCGSYTT</sequence>
<dbReference type="EMBL" id="CH477203">
    <property type="protein sequence ID" value="EAT48053.1"/>
    <property type="molecule type" value="Genomic_DNA"/>
</dbReference>
<accession>Q17MU9</accession>
<evidence type="ECO:0000313" key="3">
    <source>
        <dbReference type="Proteomes" id="UP000682892"/>
    </source>
</evidence>
<dbReference type="PaxDb" id="7159-AAEL000927-PA"/>